<dbReference type="PANTHER" id="PTHR15967:SF0">
    <property type="entry name" value="E2F-ASSOCIATED PHOSPHOPROTEIN"/>
    <property type="match status" value="1"/>
</dbReference>
<dbReference type="AlphaFoldDB" id="A0A158R4T2"/>
<keyword evidence="1" id="KW-1185">Reference proteome</keyword>
<sequence>MDEDNLLRKAAEKMWLEKDNCDLDFYDPNEDDDNERWVRQHRERLRIIPPLKVSDDSGDAIKSGGKGRGAKINDDNETDAVLSCPACMSLLTRDCQRHEFYKNQYRAIFVENCKVMTDRVLFLPKHDKKLKRKKPGSGPKSNEYLTPLNVKGISKEDLFYPVHCSVCTLNVGVIDHEEVYHFFDVLAGYA</sequence>
<dbReference type="InterPro" id="IPR019370">
    <property type="entry name" value="E2F-assoc_phosphoprotein"/>
</dbReference>
<organism evidence="1 2">
    <name type="scientific">Syphacia muris</name>
    <dbReference type="NCBI Taxonomy" id="451379"/>
    <lineage>
        <taxon>Eukaryota</taxon>
        <taxon>Metazoa</taxon>
        <taxon>Ecdysozoa</taxon>
        <taxon>Nematoda</taxon>
        <taxon>Chromadorea</taxon>
        <taxon>Rhabditida</taxon>
        <taxon>Spirurina</taxon>
        <taxon>Oxyuridomorpha</taxon>
        <taxon>Oxyuroidea</taxon>
        <taxon>Oxyuridae</taxon>
        <taxon>Syphacia</taxon>
    </lineage>
</organism>
<proteinExistence type="predicted"/>
<protein>
    <submittedName>
        <fullName evidence="2">E2F-associated phosphoprotein</fullName>
    </submittedName>
</protein>
<name>A0A158R4T2_9BILA</name>
<dbReference type="STRING" id="451379.A0A158R4T2"/>
<evidence type="ECO:0000313" key="1">
    <source>
        <dbReference type="Proteomes" id="UP000046393"/>
    </source>
</evidence>
<dbReference type="WBParaSite" id="SMUV_0000434301-mRNA-1">
    <property type="protein sequence ID" value="SMUV_0000434301-mRNA-1"/>
    <property type="gene ID" value="SMUV_0000434301"/>
</dbReference>
<dbReference type="GO" id="GO:0005634">
    <property type="term" value="C:nucleus"/>
    <property type="evidence" value="ECO:0007669"/>
    <property type="project" value="TreeGrafter"/>
</dbReference>
<dbReference type="Proteomes" id="UP000046393">
    <property type="component" value="Unplaced"/>
</dbReference>
<reference evidence="2" key="1">
    <citation type="submission" date="2016-04" db="UniProtKB">
        <authorList>
            <consortium name="WormBaseParasite"/>
        </authorList>
    </citation>
    <scope>IDENTIFICATION</scope>
</reference>
<dbReference type="PANTHER" id="PTHR15967">
    <property type="entry name" value="E2F-ASSOCIATED PHOSPHOPROTEIN"/>
    <property type="match status" value="1"/>
</dbReference>
<evidence type="ECO:0000313" key="2">
    <source>
        <dbReference type="WBParaSite" id="SMUV_0000434301-mRNA-1"/>
    </source>
</evidence>
<accession>A0A158R4T2</accession>
<dbReference type="Pfam" id="PF10238">
    <property type="entry name" value="Eapp_C"/>
    <property type="match status" value="1"/>
</dbReference>